<sequence>MSTFETQIQQWVILDNQLKSLNEQAKEIREKKNALAEKITSHAENNNLSNAIIQISDGRLKFASTKVTTPLTFKHLEKSLGSIIKNELQVKKIVDYVKNNRETRVVQEIKRVYNN</sequence>
<reference evidence="2" key="1">
    <citation type="journal article" date="2020" name="Nature">
        <title>Giant virus diversity and host interactions through global metagenomics.</title>
        <authorList>
            <person name="Schulz F."/>
            <person name="Roux S."/>
            <person name="Paez-Espino D."/>
            <person name="Jungbluth S."/>
            <person name="Walsh D.A."/>
            <person name="Denef V.J."/>
            <person name="McMahon K.D."/>
            <person name="Konstantinidis K.T."/>
            <person name="Eloe-Fadrosh E.A."/>
            <person name="Kyrpides N.C."/>
            <person name="Woyke T."/>
        </authorList>
    </citation>
    <scope>NUCLEOTIDE SEQUENCE</scope>
    <source>
        <strain evidence="2">GVMAG-M-3300009182-46</strain>
    </source>
</reference>
<dbReference type="EMBL" id="MN739030">
    <property type="protein sequence ID" value="QHT36107.1"/>
    <property type="molecule type" value="Genomic_DNA"/>
</dbReference>
<protein>
    <submittedName>
        <fullName evidence="2">Uncharacterized protein</fullName>
    </submittedName>
</protein>
<name>A0A6C0F385_9ZZZZ</name>
<keyword evidence="1" id="KW-0175">Coiled coil</keyword>
<proteinExistence type="predicted"/>
<dbReference type="InterPro" id="IPR043918">
    <property type="entry name" value="DUF5760"/>
</dbReference>
<dbReference type="AlphaFoldDB" id="A0A6C0F385"/>
<evidence type="ECO:0000313" key="2">
    <source>
        <dbReference type="EMBL" id="QHT36107.1"/>
    </source>
</evidence>
<organism evidence="2">
    <name type="scientific">viral metagenome</name>
    <dbReference type="NCBI Taxonomy" id="1070528"/>
    <lineage>
        <taxon>unclassified sequences</taxon>
        <taxon>metagenomes</taxon>
        <taxon>organismal metagenomes</taxon>
    </lineage>
</organism>
<accession>A0A6C0F385</accession>
<evidence type="ECO:0000256" key="1">
    <source>
        <dbReference type="SAM" id="Coils"/>
    </source>
</evidence>
<feature type="coiled-coil region" evidence="1">
    <location>
        <begin position="11"/>
        <end position="45"/>
    </location>
</feature>
<dbReference type="Pfam" id="PF19064">
    <property type="entry name" value="DUF5760"/>
    <property type="match status" value="1"/>
</dbReference>